<dbReference type="AlphaFoldDB" id="X1CKY8"/>
<sequence>MWYTIIVMGGITENPARKRCQAMIDAGIEDPDSREGARFCTDKCPYDFCIVFEGAAADRQTRTREMVKKTMELLRAGYGKREIGRRLHRHPSTIKYYIKLGKAE</sequence>
<evidence type="ECO:0000313" key="2">
    <source>
        <dbReference type="EMBL" id="GAG84881.1"/>
    </source>
</evidence>
<comment type="caution">
    <text evidence="2">The sequence shown here is derived from an EMBL/GenBank/DDBJ whole genome shotgun (WGS) entry which is preliminary data.</text>
</comment>
<proteinExistence type="predicted"/>
<protein>
    <recommendedName>
        <fullName evidence="1">Transposase IS30-like HTH domain-containing protein</fullName>
    </recommendedName>
</protein>
<feature type="domain" description="Transposase IS30-like HTH" evidence="1">
    <location>
        <begin position="72"/>
        <end position="98"/>
    </location>
</feature>
<dbReference type="InterPro" id="IPR025246">
    <property type="entry name" value="IS30-like_HTH"/>
</dbReference>
<name>X1CKY8_9ZZZZ</name>
<gene>
    <name evidence="2" type="ORF">S01H4_28386</name>
</gene>
<dbReference type="EMBL" id="BART01014103">
    <property type="protein sequence ID" value="GAG84881.1"/>
    <property type="molecule type" value="Genomic_DNA"/>
</dbReference>
<organism evidence="2">
    <name type="scientific">marine sediment metagenome</name>
    <dbReference type="NCBI Taxonomy" id="412755"/>
    <lineage>
        <taxon>unclassified sequences</taxon>
        <taxon>metagenomes</taxon>
        <taxon>ecological metagenomes</taxon>
    </lineage>
</organism>
<accession>X1CKY8</accession>
<evidence type="ECO:0000259" key="1">
    <source>
        <dbReference type="Pfam" id="PF13936"/>
    </source>
</evidence>
<reference evidence="2" key="1">
    <citation type="journal article" date="2014" name="Front. Microbiol.">
        <title>High frequency of phylogenetically diverse reductive dehalogenase-homologous genes in deep subseafloor sedimentary metagenomes.</title>
        <authorList>
            <person name="Kawai M."/>
            <person name="Futagami T."/>
            <person name="Toyoda A."/>
            <person name="Takaki Y."/>
            <person name="Nishi S."/>
            <person name="Hori S."/>
            <person name="Arai W."/>
            <person name="Tsubouchi T."/>
            <person name="Morono Y."/>
            <person name="Uchiyama I."/>
            <person name="Ito T."/>
            <person name="Fujiyama A."/>
            <person name="Inagaki F."/>
            <person name="Takami H."/>
        </authorList>
    </citation>
    <scope>NUCLEOTIDE SEQUENCE</scope>
    <source>
        <strain evidence="2">Expedition CK06-06</strain>
    </source>
</reference>
<dbReference type="Pfam" id="PF13936">
    <property type="entry name" value="HTH_38"/>
    <property type="match status" value="1"/>
</dbReference>